<dbReference type="PROSITE" id="PS50853">
    <property type="entry name" value="FN3"/>
    <property type="match status" value="1"/>
</dbReference>
<dbReference type="Pfam" id="PF00041">
    <property type="entry name" value="fn3"/>
    <property type="match status" value="1"/>
</dbReference>
<reference evidence="6 7" key="1">
    <citation type="submission" date="2023-06" db="EMBL/GenBank/DDBJ databases">
        <title>Cellulomonas sp. MW4 Whole genome sequence.</title>
        <authorList>
            <person name="Park S."/>
        </authorList>
    </citation>
    <scope>NUCLEOTIDE SEQUENCE [LARGE SCALE GENOMIC DNA]</scope>
    <source>
        <strain evidence="6 7">MW4</strain>
    </source>
</reference>
<dbReference type="SMART" id="SM00060">
    <property type="entry name" value="FN3"/>
    <property type="match status" value="1"/>
</dbReference>
<dbReference type="InterPro" id="IPR003961">
    <property type="entry name" value="FN3_dom"/>
</dbReference>
<evidence type="ECO:0000256" key="1">
    <source>
        <dbReference type="ARBA" id="ARBA00023295"/>
    </source>
</evidence>
<organism evidence="6 7">
    <name type="scientific">Cellulomonas alba</name>
    <dbReference type="NCBI Taxonomy" id="3053467"/>
    <lineage>
        <taxon>Bacteria</taxon>
        <taxon>Bacillati</taxon>
        <taxon>Actinomycetota</taxon>
        <taxon>Actinomycetes</taxon>
        <taxon>Micrococcales</taxon>
        <taxon>Cellulomonadaceae</taxon>
        <taxon>Cellulomonas</taxon>
    </lineage>
</organism>
<comment type="caution">
    <text evidence="6">The sequence shown here is derived from an EMBL/GenBank/DDBJ whole genome shotgun (WGS) entry which is preliminary data.</text>
</comment>
<evidence type="ECO:0000256" key="3">
    <source>
        <dbReference type="SAM" id="MobiDB-lite"/>
    </source>
</evidence>
<evidence type="ECO:0000256" key="4">
    <source>
        <dbReference type="SAM" id="SignalP"/>
    </source>
</evidence>
<protein>
    <submittedName>
        <fullName evidence="6">Fibronectin type III domain-containing protein</fullName>
    </submittedName>
</protein>
<keyword evidence="1" id="KW-0378">Hydrolase</keyword>
<evidence type="ECO:0000259" key="5">
    <source>
        <dbReference type="PROSITE" id="PS50853"/>
    </source>
</evidence>
<dbReference type="InterPro" id="IPR013783">
    <property type="entry name" value="Ig-like_fold"/>
</dbReference>
<evidence type="ECO:0000256" key="2">
    <source>
        <dbReference type="ARBA" id="ARBA00023326"/>
    </source>
</evidence>
<feature type="compositionally biased region" description="Low complexity" evidence="3">
    <location>
        <begin position="60"/>
        <end position="104"/>
    </location>
</feature>
<dbReference type="SUPFAM" id="SSF55486">
    <property type="entry name" value="Metalloproteases ('zincins'), catalytic domain"/>
    <property type="match status" value="1"/>
</dbReference>
<gene>
    <name evidence="6" type="ORF">QRT04_13270</name>
</gene>
<dbReference type="Proteomes" id="UP001529338">
    <property type="component" value="Unassembled WGS sequence"/>
</dbReference>
<keyword evidence="2" id="KW-0624">Polysaccharide degradation</keyword>
<feature type="chain" id="PRO_5046981353" evidence="4">
    <location>
        <begin position="29"/>
        <end position="759"/>
    </location>
</feature>
<dbReference type="SUPFAM" id="SSF49265">
    <property type="entry name" value="Fibronectin type III"/>
    <property type="match status" value="1"/>
</dbReference>
<dbReference type="Gene3D" id="2.60.40.10">
    <property type="entry name" value="Immunoglobulins"/>
    <property type="match status" value="2"/>
</dbReference>
<keyword evidence="2" id="KW-0119">Carbohydrate metabolism</keyword>
<keyword evidence="7" id="KW-1185">Reference proteome</keyword>
<proteinExistence type="predicted"/>
<accession>A0ABT7SIA9</accession>
<dbReference type="InterPro" id="IPR036116">
    <property type="entry name" value="FN3_sf"/>
</dbReference>
<name>A0ABT7SIA9_9CELL</name>
<dbReference type="RefSeq" id="WP_289455949.1">
    <property type="nucleotide sequence ID" value="NZ_JAUCGQ010000002.1"/>
</dbReference>
<sequence length="759" mass="77651">MPGRPAGRRPSWSAALGAAAATAALAVAWTTPAPSAPSALDRTATVAADAAAGDAGGSSGATHTPGATARAVPAPATARTAAAPAHGVAAPAPARAARAATTATVDPSAPGTTPAVVGPDGFEYDTSVPVANPPKARKHVRVLIVPVYWSWNPRDSATTSTLRSLGVTQLDRYYREVSRGRVGISGSVAPWTKISATGLACEGLESRLVSRALAAAKKKGYKPSAYDRVEIYHPSCSSYWAGMAQLGTSSSPGRYLVIDGTPYLSVFAHEMGHTLGLDHANAYRCKASGVRVTLAASCSAAEYGDGFDDMGDIPSSGSFATPHLAQLHWLTSTQTKVVTRSVSNVRLTPLVGPSAGVKTIRVKASRTRTYWVELRQHAGVDSKLSPGGVGVEVRMTDSRVRAGTRGATLLLDLQPQNAWSSVTLPAASAWTSPEGVRITVSRLTSATATVSVRYHAPKPTRPSRPAVTATPGDTTARVTVARPAGNGSVVQSYTVRAVPAGGGTTVTKKVDAAAAASRSVALTGLRNGTAYAVSATARNEKGSSSWSAAVTVTPLALPPVVTLTSPAAGATVAGATLAVAGTVAPRAGSTATLTSIDLDVSQPSGGEAYWSTSGWWTATHAFGTSLDVSSLLDGPATLTVTATDSNNRTTRVTRTVTVRGHSPTLAIDPSTITGTAADGFDIAYTATPATGRSLTSMEATLTGSDGFSVWSDWWLPGGGTETFHADLGGWFVEPGSYTLELVLSDGWATVTVDVPVTLT</sequence>
<keyword evidence="4" id="KW-0732">Signal</keyword>
<feature type="domain" description="Fibronectin type-III" evidence="5">
    <location>
        <begin position="461"/>
        <end position="559"/>
    </location>
</feature>
<dbReference type="EMBL" id="JAUCGQ010000002">
    <property type="protein sequence ID" value="MDM7855905.1"/>
    <property type="molecule type" value="Genomic_DNA"/>
</dbReference>
<feature type="signal peptide" evidence="4">
    <location>
        <begin position="1"/>
        <end position="28"/>
    </location>
</feature>
<dbReference type="CDD" id="cd00063">
    <property type="entry name" value="FN3"/>
    <property type="match status" value="1"/>
</dbReference>
<evidence type="ECO:0000313" key="7">
    <source>
        <dbReference type="Proteomes" id="UP001529338"/>
    </source>
</evidence>
<evidence type="ECO:0000313" key="6">
    <source>
        <dbReference type="EMBL" id="MDM7855905.1"/>
    </source>
</evidence>
<feature type="region of interest" description="Disordered" evidence="3">
    <location>
        <begin position="51"/>
        <end position="113"/>
    </location>
</feature>
<keyword evidence="1" id="KW-0326">Glycosidase</keyword>